<dbReference type="PANTHER" id="PTHR33840:SF16">
    <property type="entry name" value="DUF2235 DOMAIN-CONTAINING PROTEIN"/>
    <property type="match status" value="1"/>
</dbReference>
<keyword evidence="3" id="KW-1185">Reference proteome</keyword>
<comment type="caution">
    <text evidence="2">The sequence shown here is derived from an EMBL/GenBank/DDBJ whole genome shotgun (WGS) entry which is preliminary data.</text>
</comment>
<name>A0ABR4P2V2_9HELO</name>
<proteinExistence type="predicted"/>
<evidence type="ECO:0000313" key="2">
    <source>
        <dbReference type="EMBL" id="KAL3417643.1"/>
    </source>
</evidence>
<dbReference type="InterPro" id="IPR018712">
    <property type="entry name" value="Tle1-like_cat"/>
</dbReference>
<organism evidence="2 3">
    <name type="scientific">Phlyctema vagabunda</name>
    <dbReference type="NCBI Taxonomy" id="108571"/>
    <lineage>
        <taxon>Eukaryota</taxon>
        <taxon>Fungi</taxon>
        <taxon>Dikarya</taxon>
        <taxon>Ascomycota</taxon>
        <taxon>Pezizomycotina</taxon>
        <taxon>Leotiomycetes</taxon>
        <taxon>Helotiales</taxon>
        <taxon>Dermateaceae</taxon>
        <taxon>Phlyctema</taxon>
    </lineage>
</organism>
<dbReference type="Proteomes" id="UP001629113">
    <property type="component" value="Unassembled WGS sequence"/>
</dbReference>
<sequence>MISFKSKDKSSSPHEPIPKRIVICCDGTWQNSATAKPNIPSNVTQICRSLARTGHGVDGKVYQQIVFYDAGVGTGDLSSTERNSQGATGRGLNVNVIAAYNFLINNYTSGDELFFFGFSRGAYTTRAVAGLVCEMGILSPTEMHLFPELYTAHKKTSMDETKLSVNDWWFKHAHHLKYTQPREDVSVKAIGVWDTVAALGMPSERKKLSNKYKKQYLFHKTNIHPRIENAFQALALDERRSPFQPVVWYQPESNTTTNLLQVWFPGVHLNVGGGDSDALLQKYKGDHEQMAHITLAWMLDCMAEFLNFDLAAAELALHANDLGPSSRHGMGEVVNGARYASGKIKDSFSGFIYWVLGSKPRTPGDYRDISRPEILLKALGLTNEEIHPSVYCRQVGTNVGRRGKDSEKRMAKNRYAPVGLTDFRRVQQEVGWYWYRPQNDRTACGSCKVGTSVELRLPEYVIPPKLGTKPSMERMLMEHENASKRLLRELDAGNGLAVVRNDEN</sequence>
<dbReference type="PANTHER" id="PTHR33840">
    <property type="match status" value="1"/>
</dbReference>
<dbReference type="EMBL" id="JBFCZG010000010">
    <property type="protein sequence ID" value="KAL3417643.1"/>
    <property type="molecule type" value="Genomic_DNA"/>
</dbReference>
<dbReference type="Pfam" id="PF09994">
    <property type="entry name" value="T6SS_Tle1-like_cat"/>
    <property type="match status" value="1"/>
</dbReference>
<protein>
    <submittedName>
        <fullName evidence="2">Peptidoglycan binding domain containing protein</fullName>
    </submittedName>
</protein>
<feature type="domain" description="T6SS Phospholipase effector Tle1-like catalytic" evidence="1">
    <location>
        <begin position="19"/>
        <end position="300"/>
    </location>
</feature>
<accession>A0ABR4P2V2</accession>
<reference evidence="2 3" key="1">
    <citation type="submission" date="2024-06" db="EMBL/GenBank/DDBJ databases">
        <title>Complete genome of Phlyctema vagabunda strain 19-DSS-EL-015.</title>
        <authorList>
            <person name="Fiorenzani C."/>
        </authorList>
    </citation>
    <scope>NUCLEOTIDE SEQUENCE [LARGE SCALE GENOMIC DNA]</scope>
    <source>
        <strain evidence="2 3">19-DSS-EL-015</strain>
    </source>
</reference>
<evidence type="ECO:0000313" key="3">
    <source>
        <dbReference type="Proteomes" id="UP001629113"/>
    </source>
</evidence>
<gene>
    <name evidence="2" type="ORF">PVAG01_10653</name>
</gene>
<evidence type="ECO:0000259" key="1">
    <source>
        <dbReference type="Pfam" id="PF09994"/>
    </source>
</evidence>